<evidence type="ECO:0000256" key="7">
    <source>
        <dbReference type="ARBA" id="ARBA00022840"/>
    </source>
</evidence>
<dbReference type="GO" id="GO:0005524">
    <property type="term" value="F:ATP binding"/>
    <property type="evidence" value="ECO:0007669"/>
    <property type="project" value="UniProtKB-KW"/>
</dbReference>
<dbReference type="PANTHER" id="PTHR34220:SF7">
    <property type="entry name" value="SENSOR HISTIDINE KINASE YPDA"/>
    <property type="match status" value="1"/>
</dbReference>
<name>A0A1R1F0F1_9BACL</name>
<evidence type="ECO:0000313" key="13">
    <source>
        <dbReference type="EMBL" id="OMF57472.1"/>
    </source>
</evidence>
<accession>A0A1R1F0F1</accession>
<keyword evidence="7" id="KW-0067">ATP-binding</keyword>
<keyword evidence="14" id="KW-1185">Reference proteome</keyword>
<feature type="transmembrane region" description="Helical" evidence="11">
    <location>
        <begin position="42"/>
        <end position="60"/>
    </location>
</feature>
<organism evidence="13 14">
    <name type="scientific">Paenibacillus rhizosphaerae</name>
    <dbReference type="NCBI Taxonomy" id="297318"/>
    <lineage>
        <taxon>Bacteria</taxon>
        <taxon>Bacillati</taxon>
        <taxon>Bacillota</taxon>
        <taxon>Bacilli</taxon>
        <taxon>Bacillales</taxon>
        <taxon>Paenibacillaceae</taxon>
        <taxon>Paenibacillus</taxon>
    </lineage>
</organism>
<keyword evidence="9" id="KW-0902">Two-component regulatory system</keyword>
<dbReference type="Gene3D" id="3.30.565.10">
    <property type="entry name" value="Histidine kinase-like ATPase, C-terminal domain"/>
    <property type="match status" value="1"/>
</dbReference>
<dbReference type="InterPro" id="IPR003594">
    <property type="entry name" value="HATPase_dom"/>
</dbReference>
<comment type="subcellular location">
    <subcellularLocation>
        <location evidence="1">Cell membrane</location>
        <topology evidence="1">Multi-pass membrane protein</topology>
    </subcellularLocation>
</comment>
<evidence type="ECO:0000256" key="11">
    <source>
        <dbReference type="SAM" id="Phobius"/>
    </source>
</evidence>
<comment type="caution">
    <text evidence="13">The sequence shown here is derived from an EMBL/GenBank/DDBJ whole genome shotgun (WGS) entry which is preliminary data.</text>
</comment>
<dbReference type="Pfam" id="PF07694">
    <property type="entry name" value="5TM-5TMR_LYT"/>
    <property type="match status" value="1"/>
</dbReference>
<protein>
    <submittedName>
        <fullName evidence="13">Sensor histidine kinase</fullName>
    </submittedName>
</protein>
<feature type="transmembrane region" description="Helical" evidence="11">
    <location>
        <begin position="116"/>
        <end position="139"/>
    </location>
</feature>
<keyword evidence="8 11" id="KW-1133">Transmembrane helix</keyword>
<dbReference type="Pfam" id="PF02518">
    <property type="entry name" value="HATPase_c"/>
    <property type="match status" value="1"/>
</dbReference>
<feature type="transmembrane region" description="Helical" evidence="11">
    <location>
        <begin position="184"/>
        <end position="208"/>
    </location>
</feature>
<dbReference type="PANTHER" id="PTHR34220">
    <property type="entry name" value="SENSOR HISTIDINE KINASE YPDA"/>
    <property type="match status" value="1"/>
</dbReference>
<dbReference type="AlphaFoldDB" id="A0A1R1F0F1"/>
<dbReference type="InterPro" id="IPR011620">
    <property type="entry name" value="Sig_transdc_His_kinase_LytS_TM"/>
</dbReference>
<gene>
    <name evidence="13" type="ORF">BK138_02370</name>
</gene>
<dbReference type="PROSITE" id="PS50109">
    <property type="entry name" value="HIS_KIN"/>
    <property type="match status" value="1"/>
</dbReference>
<dbReference type="EMBL" id="MRTP01000001">
    <property type="protein sequence ID" value="OMF57472.1"/>
    <property type="molecule type" value="Genomic_DNA"/>
</dbReference>
<reference evidence="13 14" key="1">
    <citation type="submission" date="2016-11" db="EMBL/GenBank/DDBJ databases">
        <title>Paenibacillus species isolates.</title>
        <authorList>
            <person name="Beno S.M."/>
        </authorList>
    </citation>
    <scope>NUCLEOTIDE SEQUENCE [LARGE SCALE GENOMIC DNA]</scope>
    <source>
        <strain evidence="13 14">FSL R5-0378</strain>
    </source>
</reference>
<dbReference type="GO" id="GO:0005886">
    <property type="term" value="C:plasma membrane"/>
    <property type="evidence" value="ECO:0007669"/>
    <property type="project" value="UniProtKB-SubCell"/>
</dbReference>
<feature type="transmembrane region" description="Helical" evidence="11">
    <location>
        <begin position="151"/>
        <end position="172"/>
    </location>
</feature>
<dbReference type="SUPFAM" id="SSF55781">
    <property type="entry name" value="GAF domain-like"/>
    <property type="match status" value="1"/>
</dbReference>
<evidence type="ECO:0000256" key="10">
    <source>
        <dbReference type="ARBA" id="ARBA00023136"/>
    </source>
</evidence>
<dbReference type="SMART" id="SM00387">
    <property type="entry name" value="HATPase_c"/>
    <property type="match status" value="1"/>
</dbReference>
<feature type="transmembrane region" description="Helical" evidence="11">
    <location>
        <begin position="6"/>
        <end position="22"/>
    </location>
</feature>
<evidence type="ECO:0000256" key="3">
    <source>
        <dbReference type="ARBA" id="ARBA00022679"/>
    </source>
</evidence>
<dbReference type="InterPro" id="IPR036890">
    <property type="entry name" value="HATPase_C_sf"/>
</dbReference>
<dbReference type="SUPFAM" id="SSF55874">
    <property type="entry name" value="ATPase domain of HSP90 chaperone/DNA topoisomerase II/histidine kinase"/>
    <property type="match status" value="1"/>
</dbReference>
<evidence type="ECO:0000313" key="14">
    <source>
        <dbReference type="Proteomes" id="UP000187172"/>
    </source>
</evidence>
<dbReference type="InterPro" id="IPR010559">
    <property type="entry name" value="Sig_transdc_His_kin_internal"/>
</dbReference>
<dbReference type="Proteomes" id="UP000187172">
    <property type="component" value="Unassembled WGS sequence"/>
</dbReference>
<evidence type="ECO:0000256" key="1">
    <source>
        <dbReference type="ARBA" id="ARBA00004651"/>
    </source>
</evidence>
<sequence length="590" mass="64458">MFYLLPLMLERVGILIIVAFLLSRMTSFRQTLHHEDRLPAKLLLIVIFGVFGMISNYTGVEIHGGAIGSEIWQAGVQVDSALANTRIMGVAIGGLLGGPLVGLGAGLIAGLHRLTLGGYTAAACSISTILAGVVTGWIGRRFRRSDPGAPWRAVAIGILMECVQMGIILLIARPFDAAVQLVSVIALPMIVMNGFGTLMFMLIIQSILQEEERTRALQTNQVLHIADRTLPFFRQGLNPASCREAASVILEATDADAISITDREQVLTHVGAGSDHHVPLHSLATQLTRSVLEQGRMSVATSKEDIQCFHDGCSLQAAIVLPLQVRSGTVGTLKLYYTNPDRLDRVQREMAEGLGRLFSTQLELAEAEMQSRLLKDAEVKALQAQVHPHFLFNAINTISALCRTDPDKARELLIQLGVFFRSNLQGARQILIPLSQELRHVEAYLTLEKARFPDKFEMKFDIEPELADLEIPPFTLQPLVENAVRHAFHGLGPHHKGSVCIAASQKGHEVMIVTADNGKGIPAELLEQLGEQAVHSKDGTGTALHNIRKRIAEIYGSEGSFRIVSDADTPGTRVVITLPLHLAHRREMHA</sequence>
<feature type="domain" description="Histidine kinase" evidence="12">
    <location>
        <begin position="476"/>
        <end position="582"/>
    </location>
</feature>
<keyword evidence="10 11" id="KW-0472">Membrane</keyword>
<dbReference type="Pfam" id="PF06580">
    <property type="entry name" value="His_kinase"/>
    <property type="match status" value="1"/>
</dbReference>
<feature type="transmembrane region" description="Helical" evidence="11">
    <location>
        <begin position="87"/>
        <end position="109"/>
    </location>
</feature>
<keyword evidence="5" id="KW-0547">Nucleotide-binding</keyword>
<dbReference type="InterPro" id="IPR050640">
    <property type="entry name" value="Bact_2-comp_sensor_kinase"/>
</dbReference>
<dbReference type="InterPro" id="IPR003018">
    <property type="entry name" value="GAF"/>
</dbReference>
<dbReference type="RefSeq" id="WP_076165316.1">
    <property type="nucleotide sequence ID" value="NZ_MRTP01000001.1"/>
</dbReference>
<evidence type="ECO:0000256" key="6">
    <source>
        <dbReference type="ARBA" id="ARBA00022777"/>
    </source>
</evidence>
<evidence type="ECO:0000256" key="4">
    <source>
        <dbReference type="ARBA" id="ARBA00022692"/>
    </source>
</evidence>
<dbReference type="InterPro" id="IPR005467">
    <property type="entry name" value="His_kinase_dom"/>
</dbReference>
<evidence type="ECO:0000256" key="9">
    <source>
        <dbReference type="ARBA" id="ARBA00023012"/>
    </source>
</evidence>
<dbReference type="GO" id="GO:0000155">
    <property type="term" value="F:phosphorelay sensor kinase activity"/>
    <property type="evidence" value="ECO:0007669"/>
    <property type="project" value="InterPro"/>
</dbReference>
<evidence type="ECO:0000256" key="5">
    <source>
        <dbReference type="ARBA" id="ARBA00022741"/>
    </source>
</evidence>
<evidence type="ECO:0000256" key="8">
    <source>
        <dbReference type="ARBA" id="ARBA00022989"/>
    </source>
</evidence>
<evidence type="ECO:0000256" key="2">
    <source>
        <dbReference type="ARBA" id="ARBA00022475"/>
    </source>
</evidence>
<keyword evidence="2" id="KW-1003">Cell membrane</keyword>
<keyword evidence="3" id="KW-0808">Transferase</keyword>
<keyword evidence="6 13" id="KW-0418">Kinase</keyword>
<dbReference type="Pfam" id="PF13492">
    <property type="entry name" value="GAF_3"/>
    <property type="match status" value="1"/>
</dbReference>
<dbReference type="STRING" id="297318.BK138_02370"/>
<proteinExistence type="predicted"/>
<evidence type="ECO:0000259" key="12">
    <source>
        <dbReference type="PROSITE" id="PS50109"/>
    </source>
</evidence>
<keyword evidence="4 11" id="KW-0812">Transmembrane</keyword>
<dbReference type="GO" id="GO:0071555">
    <property type="term" value="P:cell wall organization"/>
    <property type="evidence" value="ECO:0007669"/>
    <property type="project" value="InterPro"/>
</dbReference>